<dbReference type="EMBL" id="JAZGQO010000015">
    <property type="protein sequence ID" value="KAK6168877.1"/>
    <property type="molecule type" value="Genomic_DNA"/>
</dbReference>
<evidence type="ECO:0000313" key="2">
    <source>
        <dbReference type="EMBL" id="KAK6168877.1"/>
    </source>
</evidence>
<keyword evidence="3" id="KW-1185">Reference proteome</keyword>
<sequence>MFRRSEFYLGAFLCWISLSYQQAVKYNQLLGQGAVRSASFGKNPPIGKPLSHPFPSVRSPDQLTSHFQAPPQQHNQQYHQQYTAQHPDANSKYYNIMVNLERPTATTDNTLEVLSSIFTIFQSMPMNNLLAEDAFKIVGRPCVILIVKGRPGGNDIASSIERVVRSLERLGTKVEVTLLYSVEAFVEYTASKLIPLSALVGTTRAPIGDIGYKNLYKCRLTYSGNDMNKLTYVSQTLNITLDMMERRAAGNFIFKGHRIAGTQPFEFQFYIHQEPQGNEMGALMAIPLMHAGNVQMQTEEVQPLGHVLDTMSNTQTVNIAKV</sequence>
<organism evidence="2 3">
    <name type="scientific">Patella caerulea</name>
    <name type="common">Rayed Mediterranean limpet</name>
    <dbReference type="NCBI Taxonomy" id="87958"/>
    <lineage>
        <taxon>Eukaryota</taxon>
        <taxon>Metazoa</taxon>
        <taxon>Spiralia</taxon>
        <taxon>Lophotrochozoa</taxon>
        <taxon>Mollusca</taxon>
        <taxon>Gastropoda</taxon>
        <taxon>Patellogastropoda</taxon>
        <taxon>Patelloidea</taxon>
        <taxon>Patellidae</taxon>
        <taxon>Patella</taxon>
    </lineage>
</organism>
<feature type="signal peptide" evidence="1">
    <location>
        <begin position="1"/>
        <end position="21"/>
    </location>
</feature>
<comment type="caution">
    <text evidence="2">The sequence shown here is derived from an EMBL/GenBank/DDBJ whole genome shotgun (WGS) entry which is preliminary data.</text>
</comment>
<name>A0AAN8G341_PATCE</name>
<accession>A0AAN8G341</accession>
<feature type="chain" id="PRO_5042840765" evidence="1">
    <location>
        <begin position="22"/>
        <end position="322"/>
    </location>
</feature>
<keyword evidence="1" id="KW-0732">Signal</keyword>
<protein>
    <submittedName>
        <fullName evidence="2">Uncharacterized protein</fullName>
    </submittedName>
</protein>
<dbReference type="AlphaFoldDB" id="A0AAN8G341"/>
<evidence type="ECO:0000256" key="1">
    <source>
        <dbReference type="SAM" id="SignalP"/>
    </source>
</evidence>
<proteinExistence type="predicted"/>
<evidence type="ECO:0000313" key="3">
    <source>
        <dbReference type="Proteomes" id="UP001347796"/>
    </source>
</evidence>
<dbReference type="Proteomes" id="UP001347796">
    <property type="component" value="Unassembled WGS sequence"/>
</dbReference>
<gene>
    <name evidence="2" type="ORF">SNE40_020045</name>
</gene>
<reference evidence="2 3" key="1">
    <citation type="submission" date="2024-01" db="EMBL/GenBank/DDBJ databases">
        <title>The genome of the rayed Mediterranean limpet Patella caerulea (Linnaeus, 1758).</title>
        <authorList>
            <person name="Anh-Thu Weber A."/>
            <person name="Halstead-Nussloch G."/>
        </authorList>
    </citation>
    <scope>NUCLEOTIDE SEQUENCE [LARGE SCALE GENOMIC DNA]</scope>
    <source>
        <strain evidence="2">AATW-2023a</strain>
        <tissue evidence="2">Whole specimen</tissue>
    </source>
</reference>